<reference evidence="2" key="1">
    <citation type="journal article" date="2014" name="Front. Microbiol.">
        <title>High frequency of phylogenetically diverse reductive dehalogenase-homologous genes in deep subseafloor sedimentary metagenomes.</title>
        <authorList>
            <person name="Kawai M."/>
            <person name="Futagami T."/>
            <person name="Toyoda A."/>
            <person name="Takaki Y."/>
            <person name="Nishi S."/>
            <person name="Hori S."/>
            <person name="Arai W."/>
            <person name="Tsubouchi T."/>
            <person name="Morono Y."/>
            <person name="Uchiyama I."/>
            <person name="Ito T."/>
            <person name="Fujiyama A."/>
            <person name="Inagaki F."/>
            <person name="Takami H."/>
        </authorList>
    </citation>
    <scope>NUCLEOTIDE SEQUENCE</scope>
    <source>
        <strain evidence="2">Expedition CK06-06</strain>
    </source>
</reference>
<feature type="non-terminal residue" evidence="2">
    <location>
        <position position="96"/>
    </location>
</feature>
<proteinExistence type="predicted"/>
<evidence type="ECO:0000313" key="2">
    <source>
        <dbReference type="EMBL" id="GAI80319.1"/>
    </source>
</evidence>
<name>X1TJU7_9ZZZZ</name>
<dbReference type="PANTHER" id="PTHR42702">
    <property type="entry name" value="NUCLEOTIDE PYROPHOSPHOHYDROLASE"/>
    <property type="match status" value="1"/>
</dbReference>
<dbReference type="Gene3D" id="1.10.287.1080">
    <property type="entry name" value="MazG-like"/>
    <property type="match status" value="1"/>
</dbReference>
<sequence length="96" mass="10452">MTINEFQSLIEDIYYNKDSTRGLPSTFMWFIEEVGELAQALRSSSPDELAEEFADVLAWLATTASIAGVDLAQAAQKYANGCPKCGQTPCNCPEPA</sequence>
<accession>X1TJU7</accession>
<dbReference type="AlphaFoldDB" id="X1TJU7"/>
<gene>
    <name evidence="2" type="ORF">S12H4_16702</name>
</gene>
<organism evidence="2">
    <name type="scientific">marine sediment metagenome</name>
    <dbReference type="NCBI Taxonomy" id="412755"/>
    <lineage>
        <taxon>unclassified sequences</taxon>
        <taxon>metagenomes</taxon>
        <taxon>ecological metagenomes</taxon>
    </lineage>
</organism>
<dbReference type="CDD" id="cd11535">
    <property type="entry name" value="NTP-PPase_SsMazG"/>
    <property type="match status" value="1"/>
</dbReference>
<comment type="caution">
    <text evidence="2">The sequence shown here is derived from an EMBL/GenBank/DDBJ whole genome shotgun (WGS) entry which is preliminary data.</text>
</comment>
<evidence type="ECO:0000259" key="1">
    <source>
        <dbReference type="Pfam" id="PF03819"/>
    </source>
</evidence>
<protein>
    <recommendedName>
        <fullName evidence="1">NTP pyrophosphohydrolase MazG-like domain-containing protein</fullName>
    </recommendedName>
</protein>
<dbReference type="Pfam" id="PF03819">
    <property type="entry name" value="MazG"/>
    <property type="match status" value="1"/>
</dbReference>
<dbReference type="SUPFAM" id="SSF101386">
    <property type="entry name" value="all-alpha NTP pyrophosphatases"/>
    <property type="match status" value="1"/>
</dbReference>
<dbReference type="InterPro" id="IPR004518">
    <property type="entry name" value="MazG-like_dom"/>
</dbReference>
<feature type="domain" description="NTP pyrophosphohydrolase MazG-like" evidence="1">
    <location>
        <begin position="25"/>
        <end position="78"/>
    </location>
</feature>
<dbReference type="EMBL" id="BARW01008098">
    <property type="protein sequence ID" value="GAI80319.1"/>
    <property type="molecule type" value="Genomic_DNA"/>
</dbReference>
<dbReference type="PANTHER" id="PTHR42702:SF1">
    <property type="entry name" value="REGULATORY PROTEIN FOR BETA-LACTAMASE"/>
    <property type="match status" value="1"/>
</dbReference>